<reference evidence="2 3" key="1">
    <citation type="submission" date="2018-10" db="EMBL/GenBank/DDBJ databases">
        <title>Isolation, diversity and antifungal activity of actinobacteria from wheat.</title>
        <authorList>
            <person name="Han C."/>
        </authorList>
    </citation>
    <scope>NUCLEOTIDE SEQUENCE [LARGE SCALE GENOMIC DNA]</scope>
    <source>
        <strain evidence="2 3">NEAU-YY642</strain>
    </source>
</reference>
<evidence type="ECO:0000313" key="3">
    <source>
        <dbReference type="Proteomes" id="UP000278673"/>
    </source>
</evidence>
<protein>
    <recommendedName>
        <fullName evidence="1">HTH marR-type domain-containing protein</fullName>
    </recommendedName>
</protein>
<evidence type="ECO:0000259" key="1">
    <source>
        <dbReference type="PROSITE" id="PS50995"/>
    </source>
</evidence>
<dbReference type="PROSITE" id="PS50995">
    <property type="entry name" value="HTH_MARR_2"/>
    <property type="match status" value="1"/>
</dbReference>
<dbReference type="AlphaFoldDB" id="A0A3M2MHC7"/>
<dbReference type="RefSeq" id="WP_122181669.1">
    <property type="nucleotide sequence ID" value="NZ_RFFJ01000001.1"/>
</dbReference>
<dbReference type="PANTHER" id="PTHR33164">
    <property type="entry name" value="TRANSCRIPTIONAL REGULATOR, MARR FAMILY"/>
    <property type="match status" value="1"/>
</dbReference>
<keyword evidence="3" id="KW-1185">Reference proteome</keyword>
<dbReference type="SUPFAM" id="SSF46785">
    <property type="entry name" value="Winged helix' DNA-binding domain"/>
    <property type="match status" value="1"/>
</dbReference>
<proteinExistence type="predicted"/>
<dbReference type="Gene3D" id="1.10.10.10">
    <property type="entry name" value="Winged helix-like DNA-binding domain superfamily/Winged helix DNA-binding domain"/>
    <property type="match status" value="1"/>
</dbReference>
<feature type="domain" description="HTH marR-type" evidence="1">
    <location>
        <begin position="1"/>
        <end position="79"/>
    </location>
</feature>
<organism evidence="2 3">
    <name type="scientific">Streptomyces triticirhizae</name>
    <dbReference type="NCBI Taxonomy" id="2483353"/>
    <lineage>
        <taxon>Bacteria</taxon>
        <taxon>Bacillati</taxon>
        <taxon>Actinomycetota</taxon>
        <taxon>Actinomycetes</taxon>
        <taxon>Kitasatosporales</taxon>
        <taxon>Streptomycetaceae</taxon>
        <taxon>Streptomyces</taxon>
    </lineage>
</organism>
<gene>
    <name evidence="2" type="ORF">EBN88_00045</name>
</gene>
<dbReference type="InterPro" id="IPR039422">
    <property type="entry name" value="MarR/SlyA-like"/>
</dbReference>
<evidence type="ECO:0000313" key="2">
    <source>
        <dbReference type="EMBL" id="RMI46668.1"/>
    </source>
</evidence>
<dbReference type="Proteomes" id="UP000278673">
    <property type="component" value="Unassembled WGS sequence"/>
</dbReference>
<dbReference type="InterPro" id="IPR000835">
    <property type="entry name" value="HTH_MarR-typ"/>
</dbReference>
<accession>A0A3M2MHC7</accession>
<dbReference type="PANTHER" id="PTHR33164:SF43">
    <property type="entry name" value="HTH-TYPE TRANSCRIPTIONAL REPRESSOR YETL"/>
    <property type="match status" value="1"/>
</dbReference>
<dbReference type="InterPro" id="IPR036390">
    <property type="entry name" value="WH_DNA-bd_sf"/>
</dbReference>
<dbReference type="InterPro" id="IPR036388">
    <property type="entry name" value="WH-like_DNA-bd_sf"/>
</dbReference>
<sequence length="79" mass="8359">MIGERSVMVGLCDGLEAAGLVRRERATGDRRAYAVTLTDAGVERLAAAERGVPALLENVLAPLTAEERAQLATLLGRLL</sequence>
<name>A0A3M2MHC7_9ACTN</name>
<comment type="caution">
    <text evidence="2">The sequence shown here is derived from an EMBL/GenBank/DDBJ whole genome shotgun (WGS) entry which is preliminary data.</text>
</comment>
<dbReference type="EMBL" id="RFFJ01000001">
    <property type="protein sequence ID" value="RMI46668.1"/>
    <property type="molecule type" value="Genomic_DNA"/>
</dbReference>
<dbReference type="PRINTS" id="PR00598">
    <property type="entry name" value="HTHMARR"/>
</dbReference>
<dbReference type="GO" id="GO:0006950">
    <property type="term" value="P:response to stress"/>
    <property type="evidence" value="ECO:0007669"/>
    <property type="project" value="TreeGrafter"/>
</dbReference>
<dbReference type="GO" id="GO:0003700">
    <property type="term" value="F:DNA-binding transcription factor activity"/>
    <property type="evidence" value="ECO:0007669"/>
    <property type="project" value="InterPro"/>
</dbReference>